<sequence length="151" mass="16361">MKNKVMKIIVTTASILLIIGVSSALKNNVDLKSKEENEIFESSPDALEDTLTWDLAGDKVDPEKDYSVTVGYPHIKLNAKNTGAHSFRVEVKHNSKNTVIFNARVAADATVELVNNDSMPLVPSGAYKVTIYGGTGLPKGQVLLTQSKAPY</sequence>
<evidence type="ECO:0000313" key="1">
    <source>
        <dbReference type="EMBL" id="URJ52733.1"/>
    </source>
</evidence>
<dbReference type="RefSeq" id="WP_250261891.1">
    <property type="nucleotide sequence ID" value="NZ_CP097770.1"/>
</dbReference>
<dbReference type="AlphaFoldDB" id="A0AAE9IGW4"/>
<organism evidence="1 2">
    <name type="scientific">Paenibacillus polymyxa</name>
    <name type="common">Bacillus polymyxa</name>
    <dbReference type="NCBI Taxonomy" id="1406"/>
    <lineage>
        <taxon>Bacteria</taxon>
        <taxon>Bacillati</taxon>
        <taxon>Bacillota</taxon>
        <taxon>Bacilli</taxon>
        <taxon>Bacillales</taxon>
        <taxon>Paenibacillaceae</taxon>
        <taxon>Paenibacillus</taxon>
    </lineage>
</organism>
<dbReference type="Proteomes" id="UP001055784">
    <property type="component" value="Chromosome"/>
</dbReference>
<name>A0AAE9IGW4_PAEPO</name>
<gene>
    <name evidence="1" type="ORF">MF626_002273</name>
</gene>
<dbReference type="EMBL" id="CP097770">
    <property type="protein sequence ID" value="URJ52733.1"/>
    <property type="molecule type" value="Genomic_DNA"/>
</dbReference>
<protein>
    <submittedName>
        <fullName evidence="1">Uncharacterized protein</fullName>
    </submittedName>
</protein>
<proteinExistence type="predicted"/>
<accession>A0AAE9IGW4</accession>
<reference evidence="1" key="1">
    <citation type="submission" date="2022-11" db="EMBL/GenBank/DDBJ databases">
        <authorList>
            <person name="Vasilchenko N.G."/>
            <person name="Prazdnova E.V."/>
            <person name="Gorovtsov A.V."/>
            <person name="Chistyakov V.A."/>
            <person name="Pak M.L."/>
        </authorList>
    </citation>
    <scope>NUCLEOTIDE SEQUENCE</scope>
    <source>
        <strain evidence="1">R 4.5</strain>
    </source>
</reference>
<evidence type="ECO:0000313" key="2">
    <source>
        <dbReference type="Proteomes" id="UP001055784"/>
    </source>
</evidence>